<reference evidence="1 2" key="1">
    <citation type="journal article" date="2014" name="BMC Genomics">
        <title>Comparative genomics of the major fungal agents of human and animal Sporotrichosis: Sporothrix schenckii and Sporothrix brasiliensis.</title>
        <authorList>
            <person name="Teixeira M.M."/>
            <person name="de Almeida L.G."/>
            <person name="Kubitschek-Barreira P."/>
            <person name="Alves F.L."/>
            <person name="Kioshima E.S."/>
            <person name="Abadio A.K."/>
            <person name="Fernandes L."/>
            <person name="Derengowski L.S."/>
            <person name="Ferreira K.S."/>
            <person name="Souza R.C."/>
            <person name="Ruiz J.C."/>
            <person name="de Andrade N.C."/>
            <person name="Paes H.C."/>
            <person name="Nicola A.M."/>
            <person name="Albuquerque P."/>
            <person name="Gerber A.L."/>
            <person name="Martins V.P."/>
            <person name="Peconick L.D."/>
            <person name="Neto A.V."/>
            <person name="Chaucanez C.B."/>
            <person name="Silva P.A."/>
            <person name="Cunha O.L."/>
            <person name="de Oliveira F.F."/>
            <person name="dos Santos T.C."/>
            <person name="Barros A.L."/>
            <person name="Soares M.A."/>
            <person name="de Oliveira L.M."/>
            <person name="Marini M.M."/>
            <person name="Villalobos-Duno H."/>
            <person name="Cunha M.M."/>
            <person name="de Hoog S."/>
            <person name="da Silveira J.F."/>
            <person name="Henrissat B."/>
            <person name="Nino-Vega G.A."/>
            <person name="Cisalpino P.S."/>
            <person name="Mora-Montes H.M."/>
            <person name="Almeida S.R."/>
            <person name="Stajich J.E."/>
            <person name="Lopes-Bezerra L.M."/>
            <person name="Vasconcelos A.T."/>
            <person name="Felipe M.S."/>
        </authorList>
    </citation>
    <scope>NUCLEOTIDE SEQUENCE [LARGE SCALE GENOMIC DNA]</scope>
    <source>
        <strain evidence="1 2">5110</strain>
    </source>
</reference>
<sequence length="330" mass="36353">MTYDQAFCLWSALHASAVKQTSPPFVDLRDVLQTQPSFPRNLSIKCEKIANEKRLYASGYSTWGTSASRCRRRLPSFQLPARIEVASKSMVTLITEESTAGLHQQWFYGSRNFIGVLALAWSYILSARWAEVMPGPCTLTYNEEMVAKNSPEESPAENGAIVVDIGETSSDEARWWSAVLAEDHGWRATMTFDGEAFVAPWSVHRKGGQRLVLAANLATSTRRPSPSGPSSVDAMRFLRKFCDRHDIFAQSHAALAAVLLFPFMGRSQPLRLPVSLPENTNARAQTAAQDTGTPGALGPSPAMRFLLGFKEKWLPSIVSPGTIPLCWAVC</sequence>
<dbReference type="GeneID" id="63678319"/>
<comment type="caution">
    <text evidence="1">The sequence shown here is derived from an EMBL/GenBank/DDBJ whole genome shotgun (WGS) entry which is preliminary data.</text>
</comment>
<organism evidence="1 2">
    <name type="scientific">Sporothrix brasiliensis 5110</name>
    <dbReference type="NCBI Taxonomy" id="1398154"/>
    <lineage>
        <taxon>Eukaryota</taxon>
        <taxon>Fungi</taxon>
        <taxon>Dikarya</taxon>
        <taxon>Ascomycota</taxon>
        <taxon>Pezizomycotina</taxon>
        <taxon>Sordariomycetes</taxon>
        <taxon>Sordariomycetidae</taxon>
        <taxon>Ophiostomatales</taxon>
        <taxon>Ophiostomataceae</taxon>
        <taxon>Sporothrix</taxon>
    </lineage>
</organism>
<protein>
    <submittedName>
        <fullName evidence="1">Uncharacterized protein</fullName>
    </submittedName>
</protein>
<name>A0A0C2EN21_9PEZI</name>
<gene>
    <name evidence="1" type="ORF">SPBR_05121</name>
</gene>
<dbReference type="RefSeq" id="XP_040615529.1">
    <property type="nucleotide sequence ID" value="XM_040763398.1"/>
</dbReference>
<dbReference type="EMBL" id="AWTV01000010">
    <property type="protein sequence ID" value="KIH87519.1"/>
    <property type="molecule type" value="Genomic_DNA"/>
</dbReference>
<evidence type="ECO:0000313" key="1">
    <source>
        <dbReference type="EMBL" id="KIH87519.1"/>
    </source>
</evidence>
<proteinExistence type="predicted"/>
<dbReference type="VEuPathDB" id="FungiDB:SPBR_05121"/>
<dbReference type="Proteomes" id="UP000031575">
    <property type="component" value="Unassembled WGS sequence"/>
</dbReference>
<accession>A0A0C2EN21</accession>
<dbReference type="AlphaFoldDB" id="A0A0C2EN21"/>
<keyword evidence="2" id="KW-1185">Reference proteome</keyword>
<dbReference type="OrthoDB" id="3549294at2759"/>
<evidence type="ECO:0000313" key="2">
    <source>
        <dbReference type="Proteomes" id="UP000031575"/>
    </source>
</evidence>
<dbReference type="HOGENOM" id="CLU_831835_0_0_1"/>